<accession>A0A563EM03</accession>
<dbReference type="RefSeq" id="WP_146357563.1">
    <property type="nucleotide sequence ID" value="NZ_VOBR01000025.1"/>
</dbReference>
<dbReference type="AlphaFoldDB" id="A0A563EM03"/>
<name>A0A563EM03_9PSEU</name>
<keyword evidence="3" id="KW-1185">Reference proteome</keyword>
<feature type="transmembrane region" description="Helical" evidence="1">
    <location>
        <begin position="7"/>
        <end position="25"/>
    </location>
</feature>
<organism evidence="2 3">
    <name type="scientific">Lentzea tibetensis</name>
    <dbReference type="NCBI Taxonomy" id="2591470"/>
    <lineage>
        <taxon>Bacteria</taxon>
        <taxon>Bacillati</taxon>
        <taxon>Actinomycetota</taxon>
        <taxon>Actinomycetes</taxon>
        <taxon>Pseudonocardiales</taxon>
        <taxon>Pseudonocardiaceae</taxon>
        <taxon>Lentzea</taxon>
    </lineage>
</organism>
<proteinExistence type="predicted"/>
<gene>
    <name evidence="2" type="ORF">FKR81_31640</name>
</gene>
<dbReference type="Proteomes" id="UP000316639">
    <property type="component" value="Unassembled WGS sequence"/>
</dbReference>
<evidence type="ECO:0000256" key="1">
    <source>
        <dbReference type="SAM" id="Phobius"/>
    </source>
</evidence>
<keyword evidence="1" id="KW-0472">Membrane</keyword>
<keyword evidence="1" id="KW-0812">Transmembrane</keyword>
<comment type="caution">
    <text evidence="2">The sequence shown here is derived from an EMBL/GenBank/DDBJ whole genome shotgun (WGS) entry which is preliminary data.</text>
</comment>
<keyword evidence="1" id="KW-1133">Transmembrane helix</keyword>
<dbReference type="EMBL" id="VOBR01000025">
    <property type="protein sequence ID" value="TWP47518.1"/>
    <property type="molecule type" value="Genomic_DNA"/>
</dbReference>
<protein>
    <submittedName>
        <fullName evidence="2">Uncharacterized protein</fullName>
    </submittedName>
</protein>
<evidence type="ECO:0000313" key="2">
    <source>
        <dbReference type="EMBL" id="TWP47518.1"/>
    </source>
</evidence>
<sequence length="160" mass="17175">MVITRRYAVTASVVAVVVAIGYVLLQDPIRYGLGLPFVLDEADLGEARAMDEVAEQVENTAGPYYGPNFDMSDVPPALTMTLHGPMGERWQSELVSSQVHPGANHRGRVDAVVRLKFGRQPLLLASGSDANLVRCRAVTVVADSGIDVSSKRVDCPPVNS</sequence>
<reference evidence="2 3" key="1">
    <citation type="submission" date="2019-07" db="EMBL/GenBank/DDBJ databases">
        <title>Lentzea xizangensis sp. nov., isolated from Qinghai-Tibetan Plateau Soils.</title>
        <authorList>
            <person name="Huang J."/>
        </authorList>
    </citation>
    <scope>NUCLEOTIDE SEQUENCE [LARGE SCALE GENOMIC DNA]</scope>
    <source>
        <strain evidence="2 3">FXJ1.1311</strain>
    </source>
</reference>
<evidence type="ECO:0000313" key="3">
    <source>
        <dbReference type="Proteomes" id="UP000316639"/>
    </source>
</evidence>